<dbReference type="EMBL" id="OX458333">
    <property type="protein sequence ID" value="CAI8757678.1"/>
    <property type="molecule type" value="Genomic_DNA"/>
</dbReference>
<evidence type="ECO:0000313" key="2">
    <source>
        <dbReference type="Proteomes" id="UP001162030"/>
    </source>
</evidence>
<keyword evidence="2" id="KW-1185">Reference proteome</keyword>
<gene>
    <name evidence="1" type="ORF">MSZNOR_0777</name>
</gene>
<proteinExistence type="predicted"/>
<organism evidence="1 2">
    <name type="scientific">Methylocaldum szegediense</name>
    <dbReference type="NCBI Taxonomy" id="73780"/>
    <lineage>
        <taxon>Bacteria</taxon>
        <taxon>Pseudomonadati</taxon>
        <taxon>Pseudomonadota</taxon>
        <taxon>Gammaproteobacteria</taxon>
        <taxon>Methylococcales</taxon>
        <taxon>Methylococcaceae</taxon>
        <taxon>Methylocaldum</taxon>
    </lineage>
</organism>
<reference evidence="1 2" key="1">
    <citation type="submission" date="2023-03" db="EMBL/GenBank/DDBJ databases">
        <authorList>
            <person name="Pearce D."/>
        </authorList>
    </citation>
    <scope>NUCLEOTIDE SEQUENCE [LARGE SCALE GENOMIC DNA]</scope>
    <source>
        <strain evidence="1">Msz</strain>
    </source>
</reference>
<evidence type="ECO:0000313" key="1">
    <source>
        <dbReference type="EMBL" id="CAI8757678.1"/>
    </source>
</evidence>
<name>A0ABM9HXT4_9GAMM</name>
<sequence>MESVDGLEVVAQFVLPYPHKSISLSDATVASTKPGLLPISGSQILGSPTYATSCIRAFGNLKAG</sequence>
<protein>
    <submittedName>
        <fullName evidence="1">Uncharacterized protein</fullName>
    </submittedName>
</protein>
<accession>A0ABM9HXT4</accession>
<dbReference type="Proteomes" id="UP001162030">
    <property type="component" value="Chromosome"/>
</dbReference>